<dbReference type="GO" id="GO:0005524">
    <property type="term" value="F:ATP binding"/>
    <property type="evidence" value="ECO:0007669"/>
    <property type="project" value="UniProtKB-UniRule"/>
</dbReference>
<protein>
    <recommendedName>
        <fullName evidence="9">Selenide, water dikinase</fullName>
        <ecNumber evidence="9">2.7.9.3</ecNumber>
    </recommendedName>
    <alternativeName>
        <fullName evidence="9">Selenium donor protein</fullName>
    </alternativeName>
    <alternativeName>
        <fullName evidence="9">Selenophosphate synthase</fullName>
    </alternativeName>
</protein>
<feature type="binding site" evidence="9">
    <location>
        <position position="65"/>
    </location>
    <ligand>
        <name>Mg(2+)</name>
        <dbReference type="ChEBI" id="CHEBI:18420"/>
    </ligand>
</feature>
<organism evidence="12 13">
    <name type="scientific">Caldanaerobacter subterraneus subsp. pacificus DSM 12653</name>
    <dbReference type="NCBI Taxonomy" id="391606"/>
    <lineage>
        <taxon>Bacteria</taxon>
        <taxon>Bacillati</taxon>
        <taxon>Bacillota</taxon>
        <taxon>Clostridia</taxon>
        <taxon>Thermoanaerobacterales</taxon>
        <taxon>Thermoanaerobacteraceae</taxon>
        <taxon>Caldanaerobacter</taxon>
    </lineage>
</organism>
<dbReference type="Gene3D" id="3.30.1330.10">
    <property type="entry name" value="PurM-like, N-terminal domain"/>
    <property type="match status" value="1"/>
</dbReference>
<evidence type="ECO:0000313" key="13">
    <source>
        <dbReference type="Proteomes" id="UP000010146"/>
    </source>
</evidence>
<evidence type="ECO:0000256" key="6">
    <source>
        <dbReference type="ARBA" id="ARBA00022840"/>
    </source>
</evidence>
<dbReference type="Pfam" id="PF00586">
    <property type="entry name" value="AIRS"/>
    <property type="match status" value="1"/>
</dbReference>
<dbReference type="InterPro" id="IPR004536">
    <property type="entry name" value="SPS/SelD"/>
</dbReference>
<dbReference type="HAMAP" id="MF_00625">
    <property type="entry name" value="SelD"/>
    <property type="match status" value="1"/>
</dbReference>
<keyword evidence="6 9" id="KW-0067">ATP-binding</keyword>
<dbReference type="InterPro" id="IPR010918">
    <property type="entry name" value="PurM-like_C_dom"/>
</dbReference>
<dbReference type="GO" id="GO:0004756">
    <property type="term" value="F:selenide, water dikinase activity"/>
    <property type="evidence" value="ECO:0007669"/>
    <property type="project" value="UniProtKB-UniRule"/>
</dbReference>
<dbReference type="NCBIfam" id="TIGR00476">
    <property type="entry name" value="selD"/>
    <property type="match status" value="1"/>
</dbReference>
<comment type="similarity">
    <text evidence="1 9">Belongs to the selenophosphate synthase 1 family. Class I subfamily.</text>
</comment>
<feature type="domain" description="PurM-like C-terminal" evidence="11">
    <location>
        <begin position="141"/>
        <end position="319"/>
    </location>
</feature>
<evidence type="ECO:0000256" key="4">
    <source>
        <dbReference type="ARBA" id="ARBA00022741"/>
    </source>
</evidence>
<reference evidence="13" key="3">
    <citation type="submission" date="2015-02" db="EMBL/GenBank/DDBJ databases">
        <title>Genome analysis of three genomes within the thermophilic hydrogenogenic bacterial species Caldanaerobacter subterraneus.</title>
        <authorList>
            <person name="Sant'Anna F.H."/>
            <person name="Lebedinsky A."/>
            <person name="Sokolova T."/>
            <person name="Robb F.T."/>
            <person name="Gonzalez J.M."/>
        </authorList>
    </citation>
    <scope>NUCLEOTIDE SEQUENCE [LARGE SCALE GENOMIC DNA]</scope>
    <source>
        <strain evidence="13">DSM 12653</strain>
    </source>
</reference>
<dbReference type="InterPro" id="IPR023061">
    <property type="entry name" value="SelD_I"/>
</dbReference>
<feature type="binding site" evidence="9">
    <location>
        <position position="199"/>
    </location>
    <ligand>
        <name>Mg(2+)</name>
        <dbReference type="ChEBI" id="CHEBI:18420"/>
    </ligand>
</feature>
<dbReference type="PANTHER" id="PTHR10256">
    <property type="entry name" value="SELENIDE, WATER DIKINASE"/>
    <property type="match status" value="1"/>
</dbReference>
<comment type="function">
    <text evidence="9">Synthesizes selenophosphate from selenide and ATP.</text>
</comment>
<proteinExistence type="inferred from homology"/>
<keyword evidence="5 9" id="KW-0418">Kinase</keyword>
<feature type="binding site" description="in other chain" evidence="9">
    <location>
        <begin position="22"/>
        <end position="24"/>
    </location>
    <ligand>
        <name>ATP</name>
        <dbReference type="ChEBI" id="CHEBI:30616"/>
        <note>ligand shared between dimeric partners</note>
    </ligand>
</feature>
<dbReference type="EMBL" id="ABXP02000102">
    <property type="protein sequence ID" value="KKC29239.1"/>
    <property type="molecule type" value="Genomic_DNA"/>
</dbReference>
<gene>
    <name evidence="9" type="primary">selD</name>
    <name evidence="12" type="ORF">CDSM653_01737</name>
</gene>
<evidence type="ECO:0000259" key="10">
    <source>
        <dbReference type="Pfam" id="PF00586"/>
    </source>
</evidence>
<comment type="catalytic activity">
    <reaction evidence="9">
        <text>hydrogenselenide + ATP + H2O = selenophosphate + AMP + phosphate + 2 H(+)</text>
        <dbReference type="Rhea" id="RHEA:18737"/>
        <dbReference type="ChEBI" id="CHEBI:15377"/>
        <dbReference type="ChEBI" id="CHEBI:15378"/>
        <dbReference type="ChEBI" id="CHEBI:16144"/>
        <dbReference type="ChEBI" id="CHEBI:29317"/>
        <dbReference type="ChEBI" id="CHEBI:30616"/>
        <dbReference type="ChEBI" id="CHEBI:43474"/>
        <dbReference type="ChEBI" id="CHEBI:456215"/>
        <dbReference type="EC" id="2.7.9.3"/>
    </reaction>
</comment>
<accession>A0A0F5PN09</accession>
<evidence type="ECO:0000256" key="7">
    <source>
        <dbReference type="ARBA" id="ARBA00022842"/>
    </source>
</evidence>
<feature type="binding site" description="in other chain" evidence="9">
    <location>
        <position position="65"/>
    </location>
    <ligand>
        <name>ATP</name>
        <dbReference type="ChEBI" id="CHEBI:30616"/>
        <note>ligand shared between dimeric partners</note>
    </ligand>
</feature>
<dbReference type="NCBIfam" id="NF002098">
    <property type="entry name" value="PRK00943.1"/>
    <property type="match status" value="1"/>
</dbReference>
<evidence type="ECO:0000256" key="1">
    <source>
        <dbReference type="ARBA" id="ARBA00008026"/>
    </source>
</evidence>
<reference evidence="12 13" key="1">
    <citation type="submission" date="2008-07" db="EMBL/GenBank/DDBJ databases">
        <authorList>
            <person name="Gonzalez J."/>
            <person name="Sokolova T."/>
            <person name="Ferriera S."/>
            <person name="Johnson J."/>
            <person name="Kravitz S."/>
            <person name="Beeson K."/>
            <person name="Sutton G."/>
            <person name="Rogers Y.-H."/>
            <person name="Friedman R."/>
            <person name="Frazier M."/>
            <person name="Venter J.C."/>
        </authorList>
    </citation>
    <scope>NUCLEOTIDE SEQUENCE [LARGE SCALE GENOMIC DNA]</scope>
    <source>
        <strain evidence="12 13">DSM 12653</strain>
    </source>
</reference>
<feature type="binding site" description="in other chain" evidence="9">
    <location>
        <position position="42"/>
    </location>
    <ligand>
        <name>ATP</name>
        <dbReference type="ChEBI" id="CHEBI:30616"/>
        <note>ligand shared between dimeric partners</note>
    </ligand>
</feature>
<evidence type="ECO:0000256" key="9">
    <source>
        <dbReference type="HAMAP-Rule" id="MF_00625"/>
    </source>
</evidence>
<dbReference type="SUPFAM" id="SSF55326">
    <property type="entry name" value="PurM N-terminal domain-like"/>
    <property type="match status" value="1"/>
</dbReference>
<dbReference type="InterPro" id="IPR036921">
    <property type="entry name" value="PurM-like_N_sf"/>
</dbReference>
<comment type="subunit">
    <text evidence="9">Homodimer.</text>
</comment>
<name>A0A0F5PN09_9THEO</name>
<evidence type="ECO:0000256" key="8">
    <source>
        <dbReference type="ARBA" id="ARBA00023266"/>
    </source>
</evidence>
<dbReference type="SUPFAM" id="SSF56042">
    <property type="entry name" value="PurM C-terminal domain-like"/>
    <property type="match status" value="1"/>
</dbReference>
<dbReference type="GO" id="GO:0016260">
    <property type="term" value="P:selenocysteine biosynthetic process"/>
    <property type="evidence" value="ECO:0007669"/>
    <property type="project" value="InterPro"/>
</dbReference>
<keyword evidence="8 9" id="KW-0711">Selenium</keyword>
<evidence type="ECO:0000256" key="2">
    <source>
        <dbReference type="ARBA" id="ARBA00022679"/>
    </source>
</evidence>
<comment type="caution">
    <text evidence="12">The sequence shown here is derived from an EMBL/GenBank/DDBJ whole genome shotgun (WGS) entry which is preliminary data.</text>
</comment>
<dbReference type="Gene3D" id="3.90.650.10">
    <property type="entry name" value="PurM-like C-terminal domain"/>
    <property type="match status" value="1"/>
</dbReference>
<comment type="caution">
    <text evidence="9">Lacks conserved residue(s) required for the propagation of feature annotation.</text>
</comment>
<dbReference type="EC" id="2.7.9.3" evidence="9"/>
<dbReference type="PANTHER" id="PTHR10256:SF0">
    <property type="entry name" value="INACTIVE SELENIDE, WATER DIKINASE-LIKE PROTEIN-RELATED"/>
    <property type="match status" value="1"/>
</dbReference>
<dbReference type="CDD" id="cd02195">
    <property type="entry name" value="SelD"/>
    <property type="match status" value="1"/>
</dbReference>
<dbReference type="GO" id="GO:0005737">
    <property type="term" value="C:cytoplasm"/>
    <property type="evidence" value="ECO:0007669"/>
    <property type="project" value="TreeGrafter"/>
</dbReference>
<feature type="binding site" evidence="9">
    <location>
        <position position="25"/>
    </location>
    <ligand>
        <name>Mg(2+)</name>
        <dbReference type="ChEBI" id="CHEBI:18420"/>
    </ligand>
</feature>
<comment type="cofactor">
    <cofactor evidence="9">
        <name>Mg(2+)</name>
        <dbReference type="ChEBI" id="CHEBI:18420"/>
    </cofactor>
    <text evidence="9">Binds 1 Mg(2+) ion per monomer.</text>
</comment>
<evidence type="ECO:0000256" key="3">
    <source>
        <dbReference type="ARBA" id="ARBA00022723"/>
    </source>
</evidence>
<dbReference type="Pfam" id="PF02769">
    <property type="entry name" value="AIRS_C"/>
    <property type="match status" value="1"/>
</dbReference>
<evidence type="ECO:0000313" key="12">
    <source>
        <dbReference type="EMBL" id="KKC29239.1"/>
    </source>
</evidence>
<dbReference type="FunFam" id="3.90.650.10:FF:000004">
    <property type="entry name" value="Selenide, water dikinase"/>
    <property type="match status" value="1"/>
</dbReference>
<dbReference type="GO" id="GO:0000287">
    <property type="term" value="F:magnesium ion binding"/>
    <property type="evidence" value="ECO:0007669"/>
    <property type="project" value="UniProtKB-UniRule"/>
</dbReference>
<dbReference type="AlphaFoldDB" id="A0A0F5PN09"/>
<dbReference type="InterPro" id="IPR036676">
    <property type="entry name" value="PurM-like_C_sf"/>
</dbReference>
<sequence>MAQVLCQLEITWNENLLVGLNTNDDAAVYRLNEDIAIVHTVDYFTPVVDDPYDFGQIAAANALSDVYAMGAVPLFALNVVCFPAAYIDVLKEVLRGGNDKVKEAGALIAGGHTIEDEEPKYGLSVTGIVHPEKVIKNSTAKPGDVLILTKPLGIGVINTAIKGEMCPSETYLLAVEVMKYLNKEASEIMKEVGVNACTDITGFGLLGHAYEMAFSSGVTIEFDKDSIPLIEGARELAQMGLIPGGCYRNKKYLKGKVCIKVEEDEVIDLMFDPQTSGGLLISVSEEKAEELYRRLNKKLKFGAFIVGRVKEKQEYDIYVR</sequence>
<feature type="domain" description="PurM-like N-terminal" evidence="10">
    <location>
        <begin position="24"/>
        <end position="129"/>
    </location>
</feature>
<evidence type="ECO:0000256" key="5">
    <source>
        <dbReference type="ARBA" id="ARBA00022777"/>
    </source>
</evidence>
<keyword evidence="7 9" id="KW-0460">Magnesium</keyword>
<reference evidence="12 13" key="2">
    <citation type="journal article" date="2015" name="BMC Genomics">
        <title>Analysis of three genomes within the thermophilic bacterial species Caldanaerobacter subterraneus with a focus on carbon monoxide dehydrogenase evolution and hydrolase diversity.</title>
        <authorList>
            <person name="Sant'Anna F.H."/>
            <person name="Lebedinsky A.V."/>
            <person name="Sokolova T.G."/>
            <person name="Robb F.T."/>
            <person name="Gonzalez J.M."/>
        </authorList>
    </citation>
    <scope>NUCLEOTIDE SEQUENCE [LARGE SCALE GENOMIC DNA]</scope>
    <source>
        <strain evidence="12 13">DSM 12653</strain>
    </source>
</reference>
<keyword evidence="3 9" id="KW-0479">Metal-binding</keyword>
<evidence type="ECO:0000259" key="11">
    <source>
        <dbReference type="Pfam" id="PF02769"/>
    </source>
</evidence>
<dbReference type="Proteomes" id="UP000010146">
    <property type="component" value="Unassembled WGS sequence"/>
</dbReference>
<feature type="binding site" evidence="9">
    <location>
        <begin position="111"/>
        <end position="113"/>
    </location>
    <ligand>
        <name>ATP</name>
        <dbReference type="ChEBI" id="CHEBI:30616"/>
        <note>ligand shared between dimeric partners</note>
    </ligand>
</feature>
<keyword evidence="2 9" id="KW-0808">Transferase</keyword>
<dbReference type="InterPro" id="IPR016188">
    <property type="entry name" value="PurM-like_N"/>
</dbReference>
<keyword evidence="4 9" id="KW-0547">Nucleotide-binding</keyword>
<dbReference type="PIRSF" id="PIRSF036407">
    <property type="entry name" value="Selenphspht_syn"/>
    <property type="match status" value="1"/>
</dbReference>